<keyword evidence="2 6" id="KW-0819">tRNA processing</keyword>
<evidence type="ECO:0000259" key="8">
    <source>
        <dbReference type="Pfam" id="PF01171"/>
    </source>
</evidence>
<dbReference type="PANTHER" id="PTHR43033">
    <property type="entry name" value="TRNA(ILE)-LYSIDINE SYNTHASE-RELATED"/>
    <property type="match status" value="1"/>
</dbReference>
<dbReference type="OrthoDB" id="9807403at2"/>
<evidence type="ECO:0000256" key="7">
    <source>
        <dbReference type="SAM" id="MobiDB-lite"/>
    </source>
</evidence>
<dbReference type="GO" id="GO:0006400">
    <property type="term" value="P:tRNA modification"/>
    <property type="evidence" value="ECO:0007669"/>
    <property type="project" value="UniProtKB-UniRule"/>
</dbReference>
<proteinExistence type="inferred from homology"/>
<dbReference type="GO" id="GO:0005524">
    <property type="term" value="F:ATP binding"/>
    <property type="evidence" value="ECO:0007669"/>
    <property type="project" value="UniProtKB-UniRule"/>
</dbReference>
<evidence type="ECO:0000256" key="6">
    <source>
        <dbReference type="HAMAP-Rule" id="MF_01161"/>
    </source>
</evidence>
<evidence type="ECO:0000256" key="4">
    <source>
        <dbReference type="ARBA" id="ARBA00022840"/>
    </source>
</evidence>
<protein>
    <recommendedName>
        <fullName evidence="6">tRNA(Ile)-lysidine synthase</fullName>
        <ecNumber evidence="6">6.3.4.19</ecNumber>
    </recommendedName>
    <alternativeName>
        <fullName evidence="6">tRNA(Ile)-2-lysyl-cytidine synthase</fullName>
    </alternativeName>
    <alternativeName>
        <fullName evidence="6">tRNA(Ile)-lysidine synthetase</fullName>
    </alternativeName>
</protein>
<evidence type="ECO:0000313" key="10">
    <source>
        <dbReference type="Proteomes" id="UP000253529"/>
    </source>
</evidence>
<dbReference type="Proteomes" id="UP000253529">
    <property type="component" value="Unassembled WGS sequence"/>
</dbReference>
<keyword evidence="10" id="KW-1185">Reference proteome</keyword>
<dbReference type="GO" id="GO:0005737">
    <property type="term" value="C:cytoplasm"/>
    <property type="evidence" value="ECO:0007669"/>
    <property type="project" value="UniProtKB-SubCell"/>
</dbReference>
<gene>
    <name evidence="6" type="primary">tilS</name>
    <name evidence="9" type="ORF">DFR50_12784</name>
</gene>
<dbReference type="HAMAP" id="MF_01161">
    <property type="entry name" value="tRNA_Ile_lys_synt"/>
    <property type="match status" value="1"/>
</dbReference>
<dbReference type="SUPFAM" id="SSF52402">
    <property type="entry name" value="Adenine nucleotide alpha hydrolases-like"/>
    <property type="match status" value="1"/>
</dbReference>
<name>A0A366F124_9HYPH</name>
<dbReference type="InterPro" id="IPR012795">
    <property type="entry name" value="tRNA_Ile_lys_synt_N"/>
</dbReference>
<dbReference type="NCBIfam" id="TIGR02432">
    <property type="entry name" value="lysidine_TilS_N"/>
    <property type="match status" value="1"/>
</dbReference>
<organism evidence="9 10">
    <name type="scientific">Roseiarcus fermentans</name>
    <dbReference type="NCBI Taxonomy" id="1473586"/>
    <lineage>
        <taxon>Bacteria</taxon>
        <taxon>Pseudomonadati</taxon>
        <taxon>Pseudomonadota</taxon>
        <taxon>Alphaproteobacteria</taxon>
        <taxon>Hyphomicrobiales</taxon>
        <taxon>Roseiarcaceae</taxon>
        <taxon>Roseiarcus</taxon>
    </lineage>
</organism>
<evidence type="ECO:0000256" key="5">
    <source>
        <dbReference type="ARBA" id="ARBA00048539"/>
    </source>
</evidence>
<keyword evidence="1 6" id="KW-0436">Ligase</keyword>
<feature type="region of interest" description="Disordered" evidence="7">
    <location>
        <begin position="325"/>
        <end position="344"/>
    </location>
</feature>
<dbReference type="EMBL" id="QNRK01000027">
    <property type="protein sequence ID" value="RBP07439.1"/>
    <property type="molecule type" value="Genomic_DNA"/>
</dbReference>
<dbReference type="CDD" id="cd01992">
    <property type="entry name" value="TilS_N"/>
    <property type="match status" value="1"/>
</dbReference>
<keyword evidence="6" id="KW-0963">Cytoplasm</keyword>
<keyword evidence="4 6" id="KW-0067">ATP-binding</keyword>
<dbReference type="InterPro" id="IPR011063">
    <property type="entry name" value="TilS/TtcA_N"/>
</dbReference>
<keyword evidence="3 6" id="KW-0547">Nucleotide-binding</keyword>
<evidence type="ECO:0000313" key="9">
    <source>
        <dbReference type="EMBL" id="RBP07439.1"/>
    </source>
</evidence>
<dbReference type="InterPro" id="IPR012094">
    <property type="entry name" value="tRNA_Ile_lys_synt"/>
</dbReference>
<dbReference type="GO" id="GO:0032267">
    <property type="term" value="F:tRNA(Ile)-lysidine synthase activity"/>
    <property type="evidence" value="ECO:0007669"/>
    <property type="project" value="UniProtKB-EC"/>
</dbReference>
<dbReference type="InterPro" id="IPR014729">
    <property type="entry name" value="Rossmann-like_a/b/a_fold"/>
</dbReference>
<evidence type="ECO:0000256" key="1">
    <source>
        <dbReference type="ARBA" id="ARBA00022598"/>
    </source>
</evidence>
<comment type="subcellular location">
    <subcellularLocation>
        <location evidence="6">Cytoplasm</location>
    </subcellularLocation>
</comment>
<feature type="domain" description="tRNA(Ile)-lysidine/2-thiocytidine synthase N-terminal" evidence="8">
    <location>
        <begin position="27"/>
        <end position="205"/>
    </location>
</feature>
<comment type="caution">
    <text evidence="9">The sequence shown here is derived from an EMBL/GenBank/DDBJ whole genome shotgun (WGS) entry which is preliminary data.</text>
</comment>
<comment type="catalytic activity">
    <reaction evidence="5 6">
        <text>cytidine(34) in tRNA(Ile2) + L-lysine + ATP = lysidine(34) in tRNA(Ile2) + AMP + diphosphate + H(+)</text>
        <dbReference type="Rhea" id="RHEA:43744"/>
        <dbReference type="Rhea" id="RHEA-COMP:10625"/>
        <dbReference type="Rhea" id="RHEA-COMP:10670"/>
        <dbReference type="ChEBI" id="CHEBI:15378"/>
        <dbReference type="ChEBI" id="CHEBI:30616"/>
        <dbReference type="ChEBI" id="CHEBI:32551"/>
        <dbReference type="ChEBI" id="CHEBI:33019"/>
        <dbReference type="ChEBI" id="CHEBI:82748"/>
        <dbReference type="ChEBI" id="CHEBI:83665"/>
        <dbReference type="ChEBI" id="CHEBI:456215"/>
        <dbReference type="EC" id="6.3.4.19"/>
    </reaction>
</comment>
<dbReference type="PANTHER" id="PTHR43033:SF1">
    <property type="entry name" value="TRNA(ILE)-LYSIDINE SYNTHASE-RELATED"/>
    <property type="match status" value="1"/>
</dbReference>
<evidence type="ECO:0000256" key="2">
    <source>
        <dbReference type="ARBA" id="ARBA00022694"/>
    </source>
</evidence>
<accession>A0A366F124</accession>
<evidence type="ECO:0000256" key="3">
    <source>
        <dbReference type="ARBA" id="ARBA00022741"/>
    </source>
</evidence>
<comment type="similarity">
    <text evidence="6">Belongs to the tRNA(Ile)-lysidine synthase family.</text>
</comment>
<sequence length="344" mass="35824">MSPAGASNFSPARIDSLLAPLADAKATLIAVSGGPDSTALLLMAAEWAARRGARIVAATVDHGLRPDSAAEAASVADLCRRLGVPHATLAWSGPKPATRLMERAREARYRLLAAHAAAIGADAIATAHHLDDQAETALFRLIRGSGIAGLAAMAATTRLGPIALVRPLLGIAKADLVAFCRARGAGFVEDPSNLDPAYARPRLRRLLAALAEEGLDAERFARFARRAAEADAALARMTAEVAARLGPDPVDASALLSEPAAVVQRVLARRIADIGGRDESRIGLEKLETLAARLADALAAGRPCAANVAGALIRLTADGRLDVVREPARRPPGSDRGRAPPERR</sequence>
<dbReference type="RefSeq" id="WP_113891359.1">
    <property type="nucleotide sequence ID" value="NZ_QNRK01000027.1"/>
</dbReference>
<comment type="domain">
    <text evidence="6">The N-terminal region contains the highly conserved SGGXDS motif, predicted to be a P-loop motif involved in ATP binding.</text>
</comment>
<dbReference type="EC" id="6.3.4.19" evidence="6"/>
<comment type="function">
    <text evidence="6">Ligates lysine onto the cytidine present at position 34 of the AUA codon-specific tRNA(Ile) that contains the anticodon CAU, in an ATP-dependent manner. Cytidine is converted to lysidine, thus changing the amino acid specificity of the tRNA from methionine to isoleucine.</text>
</comment>
<dbReference type="AlphaFoldDB" id="A0A366F124"/>
<dbReference type="Pfam" id="PF01171">
    <property type="entry name" value="ATP_bind_3"/>
    <property type="match status" value="1"/>
</dbReference>
<feature type="binding site" evidence="6">
    <location>
        <begin position="32"/>
        <end position="37"/>
    </location>
    <ligand>
        <name>ATP</name>
        <dbReference type="ChEBI" id="CHEBI:30616"/>
    </ligand>
</feature>
<reference evidence="9 10" key="1">
    <citation type="submission" date="2018-06" db="EMBL/GenBank/DDBJ databases">
        <title>Genomic Encyclopedia of Type Strains, Phase IV (KMG-IV): sequencing the most valuable type-strain genomes for metagenomic binning, comparative biology and taxonomic classification.</title>
        <authorList>
            <person name="Goeker M."/>
        </authorList>
    </citation>
    <scope>NUCLEOTIDE SEQUENCE [LARGE SCALE GENOMIC DNA]</scope>
    <source>
        <strain evidence="9 10">DSM 24875</strain>
    </source>
</reference>
<dbReference type="Gene3D" id="3.40.50.620">
    <property type="entry name" value="HUPs"/>
    <property type="match status" value="1"/>
</dbReference>